<accession>A0AA87CPC7</accession>
<comment type="caution">
    <text evidence="1">The sequence shown here is derived from an EMBL/GenBank/DDBJ whole genome shotgun (WGS) entry which is preliminary data.</text>
</comment>
<reference evidence="1 2" key="3">
    <citation type="submission" date="2008-05" db="EMBL/GenBank/DDBJ databases">
        <authorList>
            <person name="Fulton L."/>
            <person name="Clifton S."/>
            <person name="Fulton B."/>
            <person name="Xu J."/>
            <person name="Minx P."/>
            <person name="Pepin K.H."/>
            <person name="Johnson M."/>
            <person name="Thiruvilangam P."/>
            <person name="Bhonagiri V."/>
            <person name="Nash W.E."/>
            <person name="Mardis E.R."/>
            <person name="Wilson R.K."/>
        </authorList>
    </citation>
    <scope>NUCLEOTIDE SEQUENCE [LARGE SCALE GENOMIC DNA]</scope>
    <source>
        <strain evidence="1 2">ATCC 25827</strain>
    </source>
</reference>
<dbReference type="Proteomes" id="UP000004506">
    <property type="component" value="Unassembled WGS sequence"/>
</dbReference>
<organism evidence="1 2">
    <name type="scientific">Providencia stuartii ATCC 25827</name>
    <dbReference type="NCBI Taxonomy" id="471874"/>
    <lineage>
        <taxon>Bacteria</taxon>
        <taxon>Pseudomonadati</taxon>
        <taxon>Pseudomonadota</taxon>
        <taxon>Gammaproteobacteria</taxon>
        <taxon>Enterobacterales</taxon>
        <taxon>Morganellaceae</taxon>
        <taxon>Providencia</taxon>
    </lineage>
</organism>
<reference evidence="2" key="1">
    <citation type="submission" date="2008-04" db="EMBL/GenBank/DDBJ databases">
        <title>Draft genome sequence of Providencia stuartii (ATCC 25827).</title>
        <authorList>
            <person name="Sudarsanam P."/>
            <person name="Ley R."/>
            <person name="Guruge J."/>
            <person name="Turnbaugh P.J."/>
            <person name="Mahowald M."/>
            <person name="Liep D."/>
            <person name="Gordon J."/>
        </authorList>
    </citation>
    <scope>NUCLEOTIDE SEQUENCE [LARGE SCALE GENOMIC DNA]</scope>
    <source>
        <strain evidence="2">ATCC 25827</strain>
    </source>
</reference>
<dbReference type="EMBL" id="ABJD02000105">
    <property type="protein sequence ID" value="EDU57827.1"/>
    <property type="molecule type" value="Genomic_DNA"/>
</dbReference>
<name>A0AA87CPC7_PROST</name>
<evidence type="ECO:0000313" key="2">
    <source>
        <dbReference type="Proteomes" id="UP000004506"/>
    </source>
</evidence>
<evidence type="ECO:0000313" key="1">
    <source>
        <dbReference type="EMBL" id="EDU57827.1"/>
    </source>
</evidence>
<reference evidence="2" key="2">
    <citation type="submission" date="2008-04" db="EMBL/GenBank/DDBJ databases">
        <title>Draft genome sequence of Providencia stuartii(ATCC 25827).</title>
        <authorList>
            <person name="Sudarsanam P."/>
            <person name="Ley R."/>
            <person name="Guruge J."/>
            <person name="Turnbaugh P.J."/>
            <person name="Mahowald M."/>
            <person name="Liep D."/>
            <person name="Gordon J."/>
        </authorList>
    </citation>
    <scope>NUCLEOTIDE SEQUENCE [LARGE SCALE GENOMIC DNA]</scope>
    <source>
        <strain evidence="2">ATCC 25827</strain>
    </source>
</reference>
<sequence length="60" mass="6886">MSVLTISRLKNKLSAAYKIAAINLLYKLTRSSAFICSGNTVKTHVEQNVRQNRRHNKRNQ</sequence>
<proteinExistence type="predicted"/>
<gene>
    <name evidence="1" type="ORF">PROSTU_04277</name>
</gene>
<dbReference type="AlphaFoldDB" id="A0AA87CPC7"/>
<protein>
    <submittedName>
        <fullName evidence="1">Uncharacterized protein</fullName>
    </submittedName>
</protein>